<gene>
    <name evidence="2" type="ORF">BHAOGJBA_1905</name>
</gene>
<evidence type="ECO:0000256" key="1">
    <source>
        <dbReference type="SAM" id="MobiDB-lite"/>
    </source>
</evidence>
<evidence type="ECO:0000313" key="3">
    <source>
        <dbReference type="Proteomes" id="UP001055247"/>
    </source>
</evidence>
<feature type="region of interest" description="Disordered" evidence="1">
    <location>
        <begin position="530"/>
        <end position="592"/>
    </location>
</feature>
<dbReference type="AlphaFoldDB" id="A0AAV4ZJX4"/>
<dbReference type="InterPro" id="IPR036737">
    <property type="entry name" value="OmpA-like_sf"/>
</dbReference>
<sequence>MPLPDRQTRLRRFGWLAGLPLLAVAWGGATLLAAPRIGERIEAEAREVVRLTEDREGEPWLRVAARGRDLAARGEAPGEAERAAALTRLAALPSPRRIVSDIGLVETAAPFVWSAERTGTGVALTGSRPAEIGRRAFEAVLVAALPAGAALDDEARAARGAPPDFPAAAAYAAAKLSRLAPGARVSLTDTVISASGEAVDVEAYDALRAGLGEPPRGYSIGRIDILPPSVADFRFGVERVSGGGLVLTGNTVSESARAEIRRAAAEAAGGAFVDDRTRTARGLAPGIEPRALAGAMLALADLLQSGRVAFENGRVTVTGDALDAQAVGEAEALMRARLPKGVAAGTMTLAVRPLSPYRVSLRREADSVVVAGHLPSPEARERLLAALRARFFRERVLDRTRLADGAPPNLAAALEAAVPALANLAEGEIAVADAQLALTGESLYRESAARVAESLPRALPAGWTSRVAVLPRGAAPRRDAESCRAGFDAAWNERLRFEPGSTALTAAMYPILDAAAALAKACPTLRLAVTGHADPPGTKRPQDVKPPEPAPEPKPAEAPEKGTKGKAAKGKPAAKSAAKPEPAPEPSGEDLARLRAQAVLDYLLQAGAGADQVALGDGPAGERRSVALAPSP</sequence>
<evidence type="ECO:0000313" key="2">
    <source>
        <dbReference type="EMBL" id="GJD88389.1"/>
    </source>
</evidence>
<comment type="caution">
    <text evidence="2">The sequence shown here is derived from an EMBL/GenBank/DDBJ whole genome shotgun (WGS) entry which is preliminary data.</text>
</comment>
<dbReference type="Gene3D" id="3.30.1330.60">
    <property type="entry name" value="OmpA-like domain"/>
    <property type="match status" value="1"/>
</dbReference>
<feature type="compositionally biased region" description="Low complexity" evidence="1">
    <location>
        <begin position="570"/>
        <end position="580"/>
    </location>
</feature>
<evidence type="ECO:0008006" key="4">
    <source>
        <dbReference type="Google" id="ProtNLM"/>
    </source>
</evidence>
<name>A0AAV4ZJX4_9HYPH</name>
<proteinExistence type="predicted"/>
<accession>A0AAV4ZJX4</accession>
<reference evidence="2" key="2">
    <citation type="submission" date="2021-08" db="EMBL/GenBank/DDBJ databases">
        <authorList>
            <person name="Tani A."/>
            <person name="Ola A."/>
            <person name="Ogura Y."/>
            <person name="Katsura K."/>
            <person name="Hayashi T."/>
        </authorList>
    </citation>
    <scope>NUCLEOTIDE SEQUENCE</scope>
    <source>
        <strain evidence="2">DSM 16372</strain>
    </source>
</reference>
<reference evidence="2" key="1">
    <citation type="journal article" date="2016" name="Front. Microbiol.">
        <title>Genome Sequence of the Piezophilic, Mesophilic Sulfate-Reducing Bacterium Desulfovibrio indicus J2T.</title>
        <authorList>
            <person name="Cao J."/>
            <person name="Maignien L."/>
            <person name="Shao Z."/>
            <person name="Alain K."/>
            <person name="Jebbar M."/>
        </authorList>
    </citation>
    <scope>NUCLEOTIDE SEQUENCE</scope>
    <source>
        <strain evidence="2">DSM 16372</strain>
    </source>
</reference>
<protein>
    <recommendedName>
        <fullName evidence="4">Flagellar motor protein MotB</fullName>
    </recommendedName>
</protein>
<keyword evidence="3" id="KW-1185">Reference proteome</keyword>
<dbReference type="EMBL" id="BPQO01000006">
    <property type="protein sequence ID" value="GJD88389.1"/>
    <property type="molecule type" value="Genomic_DNA"/>
</dbReference>
<feature type="region of interest" description="Disordered" evidence="1">
    <location>
        <begin position="611"/>
        <end position="632"/>
    </location>
</feature>
<dbReference type="Proteomes" id="UP001055247">
    <property type="component" value="Unassembled WGS sequence"/>
</dbReference>
<dbReference type="Gene3D" id="3.40.1520.20">
    <property type="match status" value="3"/>
</dbReference>
<dbReference type="SUPFAM" id="SSF103088">
    <property type="entry name" value="OmpA-like"/>
    <property type="match status" value="1"/>
</dbReference>
<organism evidence="2 3">
    <name type="scientific">Methylobacterium hispanicum</name>
    <dbReference type="NCBI Taxonomy" id="270350"/>
    <lineage>
        <taxon>Bacteria</taxon>
        <taxon>Pseudomonadati</taxon>
        <taxon>Pseudomonadota</taxon>
        <taxon>Alphaproteobacteria</taxon>
        <taxon>Hyphomicrobiales</taxon>
        <taxon>Methylobacteriaceae</taxon>
        <taxon>Methylobacterium</taxon>
    </lineage>
</organism>
<feature type="compositionally biased region" description="Basic and acidic residues" evidence="1">
    <location>
        <begin position="554"/>
        <end position="563"/>
    </location>
</feature>
<dbReference type="RefSeq" id="WP_238229964.1">
    <property type="nucleotide sequence ID" value="NZ_BPQO01000006.1"/>
</dbReference>